<dbReference type="GO" id="GO:0008553">
    <property type="term" value="F:P-type proton-exporting transporter activity"/>
    <property type="evidence" value="ECO:0000318"/>
    <property type="project" value="GO_Central"/>
</dbReference>
<reference evidence="16" key="2">
    <citation type="submission" date="2025-08" db="UniProtKB">
        <authorList>
            <consortium name="RefSeq"/>
        </authorList>
    </citation>
    <scope>IDENTIFICATION</scope>
    <source>
        <tissue evidence="16">Leaf</tissue>
    </source>
</reference>
<evidence type="ECO:0000256" key="13">
    <source>
        <dbReference type="RuleBase" id="RU362083"/>
    </source>
</evidence>
<dbReference type="PANTHER" id="PTHR42861">
    <property type="entry name" value="CALCIUM-TRANSPORTING ATPASE"/>
    <property type="match status" value="1"/>
</dbReference>
<keyword evidence="7 13" id="KW-0460">Magnesium</keyword>
<evidence type="ECO:0000256" key="3">
    <source>
        <dbReference type="ARBA" id="ARBA00022692"/>
    </source>
</evidence>
<dbReference type="InterPro" id="IPR023299">
    <property type="entry name" value="ATPase_P-typ_cyto_dom_N"/>
</dbReference>
<keyword evidence="15" id="KW-1185">Reference proteome</keyword>
<dbReference type="InterPro" id="IPR036412">
    <property type="entry name" value="HAD-like_sf"/>
</dbReference>
<keyword evidence="13" id="KW-0813">Transport</keyword>
<protein>
    <recommendedName>
        <fullName evidence="13">Plasma membrane ATPase</fullName>
        <ecNumber evidence="13">7.1.2.1</ecNumber>
    </recommendedName>
</protein>
<keyword evidence="3 13" id="KW-0812">Transmembrane</keyword>
<dbReference type="SUPFAM" id="SSF81665">
    <property type="entry name" value="Calcium ATPase, transmembrane domain M"/>
    <property type="match status" value="1"/>
</dbReference>
<dbReference type="GO" id="GO:0016887">
    <property type="term" value="F:ATP hydrolysis activity"/>
    <property type="evidence" value="ECO:0007669"/>
    <property type="project" value="InterPro"/>
</dbReference>
<dbReference type="Pfam" id="PF00702">
    <property type="entry name" value="Hydrolase"/>
    <property type="match status" value="1"/>
</dbReference>
<keyword evidence="8 13" id="KW-1278">Translocase</keyword>
<dbReference type="GO" id="GO:0005886">
    <property type="term" value="C:plasma membrane"/>
    <property type="evidence" value="ECO:0000318"/>
    <property type="project" value="GO_Central"/>
</dbReference>
<evidence type="ECO:0000259" key="14">
    <source>
        <dbReference type="SMART" id="SM00831"/>
    </source>
</evidence>
<evidence type="ECO:0000256" key="7">
    <source>
        <dbReference type="ARBA" id="ARBA00022842"/>
    </source>
</evidence>
<dbReference type="Gene3D" id="1.20.1110.10">
    <property type="entry name" value="Calcium-transporting ATPase, transmembrane domain"/>
    <property type="match status" value="1"/>
</dbReference>
<feature type="transmembrane region" description="Helical" evidence="13">
    <location>
        <begin position="647"/>
        <end position="669"/>
    </location>
</feature>
<dbReference type="Gene3D" id="3.40.1110.10">
    <property type="entry name" value="Calcium-transporting ATPase, cytoplasmic domain N"/>
    <property type="match status" value="1"/>
</dbReference>
<dbReference type="GO" id="GO:0120029">
    <property type="term" value="P:proton export across plasma membrane"/>
    <property type="evidence" value="ECO:0007669"/>
    <property type="project" value="UniProtKB-UniRule"/>
</dbReference>
<dbReference type="InterPro" id="IPR059000">
    <property type="entry name" value="ATPase_P-type_domA"/>
</dbReference>
<dbReference type="Gene3D" id="2.70.150.10">
    <property type="entry name" value="Calcium-transporting ATPase, cytoplasmic transduction domain A"/>
    <property type="match status" value="1"/>
</dbReference>
<dbReference type="InterPro" id="IPR001757">
    <property type="entry name" value="P_typ_ATPase"/>
</dbReference>
<accession>A0A9R0KBT1</accession>
<evidence type="ECO:0000256" key="2">
    <source>
        <dbReference type="ARBA" id="ARBA00008804"/>
    </source>
</evidence>
<keyword evidence="10 13" id="KW-0406">Ion transport</keyword>
<dbReference type="CDD" id="cd02076">
    <property type="entry name" value="P-type_ATPase_H"/>
    <property type="match status" value="1"/>
</dbReference>
<dbReference type="Proteomes" id="UP000813463">
    <property type="component" value="Chromosome 1"/>
</dbReference>
<dbReference type="InterPro" id="IPR006534">
    <property type="entry name" value="P-type_ATPase_IIIA"/>
</dbReference>
<dbReference type="GO" id="GO:1902600">
    <property type="term" value="P:proton transmembrane transport"/>
    <property type="evidence" value="ECO:0000318"/>
    <property type="project" value="GO_Central"/>
</dbReference>
<dbReference type="GO" id="GO:0051453">
    <property type="term" value="P:regulation of intracellular pH"/>
    <property type="evidence" value="ECO:0000318"/>
    <property type="project" value="GO_Central"/>
</dbReference>
<dbReference type="SUPFAM" id="SSF81653">
    <property type="entry name" value="Calcium ATPase, transduction domain A"/>
    <property type="match status" value="1"/>
</dbReference>
<dbReference type="SFLD" id="SFLDG00002">
    <property type="entry name" value="C1.7:_P-type_atpase_like"/>
    <property type="match status" value="1"/>
</dbReference>
<dbReference type="NCBIfam" id="TIGR01647">
    <property type="entry name" value="ATPase-IIIA_H"/>
    <property type="match status" value="1"/>
</dbReference>
<feature type="transmembrane region" description="Helical" evidence="13">
    <location>
        <begin position="61"/>
        <end position="87"/>
    </location>
</feature>
<feature type="transmembrane region" description="Helical" evidence="13">
    <location>
        <begin position="99"/>
        <end position="115"/>
    </location>
</feature>
<dbReference type="AlphaFoldDB" id="A0A9R0KBT1"/>
<name>A0A9R0KBT1_SPIOL</name>
<feature type="transmembrane region" description="Helical" evidence="13">
    <location>
        <begin position="712"/>
        <end position="734"/>
    </location>
</feature>
<dbReference type="InterPro" id="IPR008250">
    <property type="entry name" value="ATPase_P-typ_transduc_dom_A_sf"/>
</dbReference>
<dbReference type="SFLD" id="SFLDF00027">
    <property type="entry name" value="p-type_atpase"/>
    <property type="match status" value="1"/>
</dbReference>
<dbReference type="PRINTS" id="PR00119">
    <property type="entry name" value="CATATPASE"/>
</dbReference>
<dbReference type="Pfam" id="PF00122">
    <property type="entry name" value="E1-E2_ATPase"/>
    <property type="match status" value="1"/>
</dbReference>
<dbReference type="SUPFAM" id="SSF56784">
    <property type="entry name" value="HAD-like"/>
    <property type="match status" value="1"/>
</dbReference>
<dbReference type="NCBIfam" id="TIGR01494">
    <property type="entry name" value="ATPase_P-type"/>
    <property type="match status" value="2"/>
</dbReference>
<feature type="transmembrane region" description="Helical" evidence="13">
    <location>
        <begin position="280"/>
        <end position="302"/>
    </location>
</feature>
<dbReference type="Pfam" id="PF00690">
    <property type="entry name" value="Cation_ATPase_N"/>
    <property type="match status" value="1"/>
</dbReference>
<dbReference type="PRINTS" id="PR00120">
    <property type="entry name" value="HATPASE"/>
</dbReference>
<evidence type="ECO:0000256" key="11">
    <source>
        <dbReference type="ARBA" id="ARBA00023136"/>
    </source>
</evidence>
<dbReference type="InterPro" id="IPR004014">
    <property type="entry name" value="ATPase_P-typ_cation-transptr_N"/>
</dbReference>
<dbReference type="PROSITE" id="PS00154">
    <property type="entry name" value="ATPASE_E1_E2"/>
    <property type="match status" value="1"/>
</dbReference>
<proteinExistence type="inferred from homology"/>
<dbReference type="InterPro" id="IPR018303">
    <property type="entry name" value="ATPase_P-typ_P_site"/>
</dbReference>
<dbReference type="GO" id="GO:0046872">
    <property type="term" value="F:metal ion binding"/>
    <property type="evidence" value="ECO:0007669"/>
    <property type="project" value="UniProtKB-KW"/>
</dbReference>
<dbReference type="InterPro" id="IPR023298">
    <property type="entry name" value="ATPase_P-typ_TM_dom_sf"/>
</dbReference>
<evidence type="ECO:0000256" key="12">
    <source>
        <dbReference type="ARBA" id="ARBA00048122"/>
    </source>
</evidence>
<evidence type="ECO:0000256" key="5">
    <source>
        <dbReference type="ARBA" id="ARBA00022781"/>
    </source>
</evidence>
<keyword evidence="5 13" id="KW-0375">Hydrogen ion transport</keyword>
<organism evidence="15 16">
    <name type="scientific">Spinacia oleracea</name>
    <name type="common">Spinach</name>
    <dbReference type="NCBI Taxonomy" id="3562"/>
    <lineage>
        <taxon>Eukaryota</taxon>
        <taxon>Viridiplantae</taxon>
        <taxon>Streptophyta</taxon>
        <taxon>Embryophyta</taxon>
        <taxon>Tracheophyta</taxon>
        <taxon>Spermatophyta</taxon>
        <taxon>Magnoliopsida</taxon>
        <taxon>eudicotyledons</taxon>
        <taxon>Gunneridae</taxon>
        <taxon>Pentapetalae</taxon>
        <taxon>Caryophyllales</taxon>
        <taxon>Chenopodiaceae</taxon>
        <taxon>Chenopodioideae</taxon>
        <taxon>Anserineae</taxon>
        <taxon>Spinacia</taxon>
    </lineage>
</organism>
<dbReference type="RefSeq" id="XP_021865043.2">
    <property type="nucleotide sequence ID" value="XM_022009351.2"/>
</dbReference>
<evidence type="ECO:0000256" key="8">
    <source>
        <dbReference type="ARBA" id="ARBA00022967"/>
    </source>
</evidence>
<evidence type="ECO:0000256" key="10">
    <source>
        <dbReference type="ARBA" id="ARBA00023065"/>
    </source>
</evidence>
<evidence type="ECO:0000313" key="15">
    <source>
        <dbReference type="Proteomes" id="UP000813463"/>
    </source>
</evidence>
<keyword evidence="11 13" id="KW-0472">Membrane</keyword>
<feature type="transmembrane region" description="Helical" evidence="13">
    <location>
        <begin position="821"/>
        <end position="840"/>
    </location>
</feature>
<gene>
    <name evidence="16" type="primary">LOC110803820</name>
</gene>
<evidence type="ECO:0000256" key="9">
    <source>
        <dbReference type="ARBA" id="ARBA00022989"/>
    </source>
</evidence>
<dbReference type="SFLD" id="SFLDS00003">
    <property type="entry name" value="Haloacid_Dehalogenase"/>
    <property type="match status" value="1"/>
</dbReference>
<keyword evidence="6 13" id="KW-0067">ATP-binding</keyword>
<comment type="similarity">
    <text evidence="2 13">Belongs to the cation transport ATPase (P-type) (TC 3.A.3) family. Type IIIA subfamily.</text>
</comment>
<feature type="transmembrane region" description="Helical" evidence="13">
    <location>
        <begin position="790"/>
        <end position="815"/>
    </location>
</feature>
<dbReference type="Gene3D" id="6.10.140.890">
    <property type="match status" value="1"/>
</dbReference>
<feature type="domain" description="Cation-transporting P-type ATPase N-terminal" evidence="14">
    <location>
        <begin position="16"/>
        <end position="88"/>
    </location>
</feature>
<dbReference type="KEGG" id="soe:110803820"/>
<dbReference type="SMART" id="SM00831">
    <property type="entry name" value="Cation_ATPase_N"/>
    <property type="match status" value="1"/>
</dbReference>
<evidence type="ECO:0000256" key="6">
    <source>
        <dbReference type="ARBA" id="ARBA00022840"/>
    </source>
</evidence>
<keyword evidence="4 13" id="KW-0547">Nucleotide-binding</keyword>
<evidence type="ECO:0000313" key="16">
    <source>
        <dbReference type="RefSeq" id="XP_021865043.2"/>
    </source>
</evidence>
<dbReference type="InterPro" id="IPR023214">
    <property type="entry name" value="HAD_sf"/>
</dbReference>
<dbReference type="EC" id="7.1.2.1" evidence="13"/>
<dbReference type="InterPro" id="IPR044492">
    <property type="entry name" value="P_typ_ATPase_HD_dom"/>
</dbReference>
<dbReference type="GO" id="GO:0005524">
    <property type="term" value="F:ATP binding"/>
    <property type="evidence" value="ECO:0007669"/>
    <property type="project" value="UniProtKB-UniRule"/>
</dbReference>
<keyword evidence="9 13" id="KW-1133">Transmembrane helix</keyword>
<feature type="transmembrane region" description="Helical" evidence="13">
    <location>
        <begin position="242"/>
        <end position="268"/>
    </location>
</feature>
<comment type="subcellular location">
    <subcellularLocation>
        <location evidence="13">Cell membrane</location>
        <topology evidence="13">Multi-pass membrane protein</topology>
    </subcellularLocation>
    <subcellularLocation>
        <location evidence="1">Membrane</location>
        <topology evidence="1">Multi-pass membrane protein</topology>
    </subcellularLocation>
</comment>
<sequence length="954" mass="104651">MGDSETMEAVLKDAVELENVPVEEVFKQLRCDRYGLTPEAAEHRLEIFGPNKLEEKEDSKFLRYLGFMWNPLSWVMEAAAIMAIALANGGGKPPDWQDFVGIVILLFINSTISYIEETNAGNAAAALMARLAPKSKVLRDGIWSEQDAAVLVPGDIISIKLGDIIPADARLLEGDPLKIDQSSLTGESLPVTKHPGDGVYSGSTCKQGEIEAVVIATGVHTFFGKAAHLVDSTNQVGHFQKVLTAIGNFCICSIAAGMLAEIIVIYAIQHRPYRVGIDNLLVLLIGGIPIAMPTVLSVTMAIGSHRLSEQGAITKRMTAIEEMAGMDVLCSDKTGTLTLNKLSVDKNLVEVFVKEVDADTVVLMAAQASRMENQDAIDAAIVGTLADPKEARLGIEEVHFLPFNPNDKRTALTYIDSDGMHRVSKGAPEEILNLVHNKLEIKHKVHAVIDKYAERGLRSLAVAYQEVPDGTRDSSGGPWQLIGLLPLFDPPRNDSADTIRRALDLGVNVKMITGDQLAIAKETGRRLGMGTNMYPSAALLGQEKDEALAALPIDELIEKADGFAGVFPEHKYDIVKRLQARNHICGMTGDGVNDAPALKKADIGIAVACATDAARSASDIVLTEPGLSVIISAVLTSRSIFQRMKNYTIYAVSITVRVVLGFMLLALIWKFDFPPFMVLVIAILNDGTIMTISKDRVKPSPHPDSWKLSEIFTTGIVLGSYLAMMTVLFFWAAYKTDFFPRTFGVPTLEKTTHDDYRKLASAVYLQVSISSQALIFVTRSRSWSFFERPGLWLVSAFIAAQLIATLIAVYANWAFAAIEGIGWGWAGVIWLYNLVFYLPLDVLKFATRYALSGKGWDLLIEQRIAFTSQKNFGKEARELKWAHAHRTLHGLHPPETKMFTDRSRASELNQLAEEAKRRAEIARLQELHTLKGHVESVIKLKGLDIGSIQQAYTV</sequence>
<dbReference type="GeneID" id="110803820"/>
<evidence type="ECO:0000256" key="1">
    <source>
        <dbReference type="ARBA" id="ARBA00004141"/>
    </source>
</evidence>
<comment type="catalytic activity">
    <reaction evidence="12 13">
        <text>ATP + H2O + H(+)(in) = ADP + phosphate + 2 H(+)(out)</text>
        <dbReference type="Rhea" id="RHEA:20852"/>
        <dbReference type="ChEBI" id="CHEBI:15377"/>
        <dbReference type="ChEBI" id="CHEBI:15378"/>
        <dbReference type="ChEBI" id="CHEBI:30616"/>
        <dbReference type="ChEBI" id="CHEBI:43474"/>
        <dbReference type="ChEBI" id="CHEBI:456216"/>
        <dbReference type="EC" id="7.1.2.1"/>
    </reaction>
</comment>
<dbReference type="Gene3D" id="3.40.50.1000">
    <property type="entry name" value="HAD superfamily/HAD-like"/>
    <property type="match status" value="1"/>
</dbReference>
<evidence type="ECO:0000256" key="4">
    <source>
        <dbReference type="ARBA" id="ARBA00022741"/>
    </source>
</evidence>
<reference evidence="15" key="1">
    <citation type="journal article" date="2021" name="Nat. Commun.">
        <title>Genomic analyses provide insights into spinach domestication and the genetic basis of agronomic traits.</title>
        <authorList>
            <person name="Cai X."/>
            <person name="Sun X."/>
            <person name="Xu C."/>
            <person name="Sun H."/>
            <person name="Wang X."/>
            <person name="Ge C."/>
            <person name="Zhang Z."/>
            <person name="Wang Q."/>
            <person name="Fei Z."/>
            <person name="Jiao C."/>
            <person name="Wang Q."/>
        </authorList>
    </citation>
    <scope>NUCLEOTIDE SEQUENCE [LARGE SCALE GENOMIC DNA]</scope>
    <source>
        <strain evidence="15">cv. Varoflay</strain>
    </source>
</reference>